<evidence type="ECO:0000313" key="1">
    <source>
        <dbReference type="EMBL" id="CRY98204.1"/>
    </source>
</evidence>
<organism evidence="1 2">
    <name type="scientific">Neisseria meningitidis serogroup B</name>
    <dbReference type="NCBI Taxonomy" id="491"/>
    <lineage>
        <taxon>Bacteria</taxon>
        <taxon>Pseudomonadati</taxon>
        <taxon>Pseudomonadota</taxon>
        <taxon>Betaproteobacteria</taxon>
        <taxon>Neisseriales</taxon>
        <taxon>Neisseriaceae</taxon>
        <taxon>Neisseria</taxon>
    </lineage>
</organism>
<protein>
    <submittedName>
        <fullName evidence="1">Uncharacterized protein</fullName>
    </submittedName>
</protein>
<name>A0A0H5QA16_NEIMI</name>
<dbReference type="EMBL" id="CVTF01000013">
    <property type="protein sequence ID" value="CRY98204.1"/>
    <property type="molecule type" value="Genomic_DNA"/>
</dbReference>
<proteinExistence type="predicted"/>
<dbReference type="AlphaFoldDB" id="A0A0H5QA16"/>
<sequence>MAGRILESDGYLRWQAFVGYKYPTYGLLFVIPAKAGI</sequence>
<accession>A0A0H5QA16</accession>
<reference evidence="1 2" key="1">
    <citation type="submission" date="2014-11" db="EMBL/GenBank/DDBJ databases">
        <authorList>
            <person name="Diene M.Seydina."/>
        </authorList>
    </citation>
    <scope>NUCLEOTIDE SEQUENCE [LARGE SCALE GENOMIC DNA]</scope>
    <source>
        <strain evidence="1 2">Neisseria meningitidis CHUV</strain>
    </source>
</reference>
<dbReference type="Proteomes" id="UP000182715">
    <property type="component" value="Unassembled WGS sequence"/>
</dbReference>
<evidence type="ECO:0000313" key="2">
    <source>
        <dbReference type="Proteomes" id="UP000182715"/>
    </source>
</evidence>